<feature type="domain" description="Alpha/beta hydrolase fold-3" evidence="2">
    <location>
        <begin position="76"/>
        <end position="282"/>
    </location>
</feature>
<dbReference type="PANTHER" id="PTHR48081:SF8">
    <property type="entry name" value="ALPHA_BETA HYDROLASE FOLD-3 DOMAIN-CONTAINING PROTEIN-RELATED"/>
    <property type="match status" value="1"/>
</dbReference>
<organism evidence="3 4">
    <name type="scientific">Kushneria sinocarnis</name>
    <dbReference type="NCBI Taxonomy" id="595502"/>
    <lineage>
        <taxon>Bacteria</taxon>
        <taxon>Pseudomonadati</taxon>
        <taxon>Pseudomonadota</taxon>
        <taxon>Gammaproteobacteria</taxon>
        <taxon>Oceanospirillales</taxon>
        <taxon>Halomonadaceae</taxon>
        <taxon>Kushneria</taxon>
    </lineage>
</organism>
<dbReference type="Proteomes" id="UP000281975">
    <property type="component" value="Unassembled WGS sequence"/>
</dbReference>
<keyword evidence="4" id="KW-1185">Reference proteome</keyword>
<name>A0A420WXF8_9GAMM</name>
<dbReference type="Pfam" id="PF07859">
    <property type="entry name" value="Abhydrolase_3"/>
    <property type="match status" value="1"/>
</dbReference>
<proteinExistence type="predicted"/>
<dbReference type="AlphaFoldDB" id="A0A420WXF8"/>
<dbReference type="EMBL" id="RBIN01000004">
    <property type="protein sequence ID" value="RKR04373.1"/>
    <property type="molecule type" value="Genomic_DNA"/>
</dbReference>
<dbReference type="OrthoDB" id="5729797at2"/>
<dbReference type="RefSeq" id="WP_121172534.1">
    <property type="nucleotide sequence ID" value="NZ_RBIN01000004.1"/>
</dbReference>
<keyword evidence="1" id="KW-0378">Hydrolase</keyword>
<dbReference type="GO" id="GO:0016787">
    <property type="term" value="F:hydrolase activity"/>
    <property type="evidence" value="ECO:0007669"/>
    <property type="project" value="UniProtKB-KW"/>
</dbReference>
<dbReference type="SUPFAM" id="SSF53474">
    <property type="entry name" value="alpha/beta-Hydrolases"/>
    <property type="match status" value="1"/>
</dbReference>
<evidence type="ECO:0000259" key="2">
    <source>
        <dbReference type="Pfam" id="PF07859"/>
    </source>
</evidence>
<sequence length="308" mass="33429">MSLDSQALRVLECMARMSAHLPSQPTAAQLRLLQHERTRAFAGSPREMAGIEDLTLDGVGIRLYVPHGAADVSPLLIYCHGGGFVTGDLDTHDVACRHLADEGHVRVAAVDYRRAPEHPFPAALEDGLSALRALHRDAAAYGVDPARIIVGGDSAGGSLAAVMAQQLRDRPGPQLAGQLLFYPCTRGDVAADSPSRRQHAEGHGLTLAGMRWYMAAYAADHDPRDVRISPFYDADPGGLPPTFLATAEHDLLRDEGEVFGWRLSRHGVLVTQRCYPGTIHACICMDGVLERGRQMLDDAACWLRTFTH</sequence>
<gene>
    <name evidence="3" type="ORF">C7446_1580</name>
</gene>
<dbReference type="Gene3D" id="3.40.50.1820">
    <property type="entry name" value="alpha/beta hydrolase"/>
    <property type="match status" value="1"/>
</dbReference>
<protein>
    <submittedName>
        <fullName evidence="3">Acetyl esterase</fullName>
    </submittedName>
</protein>
<comment type="caution">
    <text evidence="3">The sequence shown here is derived from an EMBL/GenBank/DDBJ whole genome shotgun (WGS) entry which is preliminary data.</text>
</comment>
<evidence type="ECO:0000313" key="4">
    <source>
        <dbReference type="Proteomes" id="UP000281975"/>
    </source>
</evidence>
<reference evidence="3 4" key="1">
    <citation type="submission" date="2018-10" db="EMBL/GenBank/DDBJ databases">
        <title>Genomic Encyclopedia of Type Strains, Phase IV (KMG-IV): sequencing the most valuable type-strain genomes for metagenomic binning, comparative biology and taxonomic classification.</title>
        <authorList>
            <person name="Goeker M."/>
        </authorList>
    </citation>
    <scope>NUCLEOTIDE SEQUENCE [LARGE SCALE GENOMIC DNA]</scope>
    <source>
        <strain evidence="3 4">DSM 23229</strain>
    </source>
</reference>
<dbReference type="InterPro" id="IPR029058">
    <property type="entry name" value="AB_hydrolase_fold"/>
</dbReference>
<dbReference type="InterPro" id="IPR050300">
    <property type="entry name" value="GDXG_lipolytic_enzyme"/>
</dbReference>
<evidence type="ECO:0000313" key="3">
    <source>
        <dbReference type="EMBL" id="RKR04373.1"/>
    </source>
</evidence>
<dbReference type="InterPro" id="IPR013094">
    <property type="entry name" value="AB_hydrolase_3"/>
</dbReference>
<accession>A0A420WXF8</accession>
<evidence type="ECO:0000256" key="1">
    <source>
        <dbReference type="ARBA" id="ARBA00022801"/>
    </source>
</evidence>
<dbReference type="PANTHER" id="PTHR48081">
    <property type="entry name" value="AB HYDROLASE SUPERFAMILY PROTEIN C4A8.06C"/>
    <property type="match status" value="1"/>
</dbReference>